<dbReference type="GO" id="GO:0005200">
    <property type="term" value="F:structural constituent of cytoskeleton"/>
    <property type="evidence" value="ECO:0007669"/>
    <property type="project" value="InterPro"/>
</dbReference>
<keyword evidence="7" id="KW-1185">Reference proteome</keyword>
<sequence length="104" mass="11070">MSPFQQCCLPGLLCPEPFAVTSNETLVLQYPDTLVDIVEPQQPPYRLIYPGPTLTTFPQQTIVGSSALLDLRSLLAARAAPPGCRGRWGVGGLCRAGGEPGPPH</sequence>
<protein>
    <recommendedName>
        <fullName evidence="5">Keratin</fullName>
    </recommendedName>
</protein>
<feature type="non-terminal residue" evidence="6">
    <location>
        <position position="104"/>
    </location>
</feature>
<dbReference type="Proteomes" id="UP000560066">
    <property type="component" value="Unassembled WGS sequence"/>
</dbReference>
<proteinExistence type="inferred from homology"/>
<dbReference type="InterPro" id="IPR003461">
    <property type="entry name" value="Keratin"/>
</dbReference>
<dbReference type="OrthoDB" id="9380305at2759"/>
<dbReference type="GO" id="GO:0005882">
    <property type="term" value="C:intermediate filament"/>
    <property type="evidence" value="ECO:0007669"/>
    <property type="project" value="UniProtKB-KW"/>
</dbReference>
<evidence type="ECO:0000313" key="6">
    <source>
        <dbReference type="EMBL" id="NXS11862.1"/>
    </source>
</evidence>
<accession>A0A7L2RR75</accession>
<comment type="subunit">
    <text evidence="2 5">The avian keratins (F-ker, S-ker, C-ker and B-ker) are a complex mixture of very similar polypeptides.</text>
</comment>
<reference evidence="6 7" key="1">
    <citation type="submission" date="2019-09" db="EMBL/GenBank/DDBJ databases">
        <title>Bird 10,000 Genomes (B10K) Project - Family phase.</title>
        <authorList>
            <person name="Zhang G."/>
        </authorList>
    </citation>
    <scope>NUCLEOTIDE SEQUENCE [LARGE SCALE GENOMIC DNA]</scope>
    <source>
        <strain evidence="6">B10K-DU-002-79</strain>
    </source>
</reference>
<dbReference type="EMBL" id="VYZS01099392">
    <property type="protein sequence ID" value="NXS11862.1"/>
    <property type="molecule type" value="Genomic_DNA"/>
</dbReference>
<organism evidence="6 7">
    <name type="scientific">Neodrepanis coruscans</name>
    <name type="common">wattled asity</name>
    <dbReference type="NCBI Taxonomy" id="254563"/>
    <lineage>
        <taxon>Eukaryota</taxon>
        <taxon>Metazoa</taxon>
        <taxon>Chordata</taxon>
        <taxon>Craniata</taxon>
        <taxon>Vertebrata</taxon>
        <taxon>Euteleostomi</taxon>
        <taxon>Archelosauria</taxon>
        <taxon>Archosauria</taxon>
        <taxon>Dinosauria</taxon>
        <taxon>Saurischia</taxon>
        <taxon>Theropoda</taxon>
        <taxon>Coelurosauria</taxon>
        <taxon>Aves</taxon>
        <taxon>Neognathae</taxon>
        <taxon>Neoaves</taxon>
        <taxon>Telluraves</taxon>
        <taxon>Australaves</taxon>
        <taxon>Passeriformes</taxon>
        <taxon>Philepittidae</taxon>
        <taxon>Neodrepanis</taxon>
    </lineage>
</organism>
<evidence type="ECO:0000256" key="4">
    <source>
        <dbReference type="ARBA" id="ARBA00022990"/>
    </source>
</evidence>
<dbReference type="PANTHER" id="PTHR31203:SF1">
    <property type="entry name" value="BETA-KERATIN-RELATED PROTEIN-RELATED"/>
    <property type="match status" value="1"/>
</dbReference>
<feature type="non-terminal residue" evidence="6">
    <location>
        <position position="1"/>
    </location>
</feature>
<gene>
    <name evidence="6" type="primary">Bkj</name>
    <name evidence="6" type="ORF">NEOCOR_R00007</name>
</gene>
<evidence type="ECO:0000256" key="5">
    <source>
        <dbReference type="RuleBase" id="RU364002"/>
    </source>
</evidence>
<dbReference type="PANTHER" id="PTHR31203">
    <property type="entry name" value="BETA-KERATIN-RELATED PROTEIN-RELATED"/>
    <property type="match status" value="1"/>
</dbReference>
<comment type="caution">
    <text evidence="6">The sequence shown here is derived from an EMBL/GenBank/DDBJ whole genome shotgun (WGS) entry which is preliminary data.</text>
</comment>
<evidence type="ECO:0000313" key="7">
    <source>
        <dbReference type="Proteomes" id="UP000560066"/>
    </source>
</evidence>
<name>A0A7L2RR75_9PASS</name>
<evidence type="ECO:0000256" key="2">
    <source>
        <dbReference type="ARBA" id="ARBA00011806"/>
    </source>
</evidence>
<dbReference type="AlphaFoldDB" id="A0A7L2RR75"/>
<evidence type="ECO:0000256" key="1">
    <source>
        <dbReference type="ARBA" id="ARBA00008702"/>
    </source>
</evidence>
<dbReference type="Pfam" id="PF02422">
    <property type="entry name" value="Keratin"/>
    <property type="match status" value="1"/>
</dbReference>
<evidence type="ECO:0000256" key="3">
    <source>
        <dbReference type="ARBA" id="ARBA00022744"/>
    </source>
</evidence>
<comment type="similarity">
    <text evidence="1 5">Belongs to the avian keratin family.</text>
</comment>
<keyword evidence="3 5" id="KW-0416">Keratin</keyword>
<keyword evidence="4" id="KW-0007">Acetylation</keyword>